<dbReference type="STRING" id="540747.SAMN04488031_11384"/>
<keyword evidence="2" id="KW-0813">Transport</keyword>
<sequence length="124" mass="13893">MNIRRVIAFFSTLPAIIIGGTVFFHHIEGWSWIDSYFFTVVTLSTVGYGELVPATVVGKIGTTVFIFVGLGIFAVAIQQFGAFAMRKREEHTEWLIGKVRHAPHVHEDNQDHAANIDTQPDHTK</sequence>
<keyword evidence="6 8" id="KW-0472">Membrane</keyword>
<evidence type="ECO:0000256" key="7">
    <source>
        <dbReference type="ARBA" id="ARBA00023303"/>
    </source>
</evidence>
<feature type="domain" description="Potassium channel" evidence="9">
    <location>
        <begin position="15"/>
        <end position="85"/>
    </location>
</feature>
<dbReference type="Proteomes" id="UP000325785">
    <property type="component" value="Chromosome"/>
</dbReference>
<reference evidence="10 12" key="1">
    <citation type="submission" date="2015-04" db="EMBL/GenBank/DDBJ databases">
        <title>The draft genome sequence of Roseovarius indicus B108T.</title>
        <authorList>
            <person name="Li G."/>
            <person name="Lai Q."/>
            <person name="Shao Z."/>
            <person name="Yan P."/>
        </authorList>
    </citation>
    <scope>NUCLEOTIDE SEQUENCE [LARGE SCALE GENOMIC DNA]</scope>
    <source>
        <strain evidence="10 12">B108</strain>
    </source>
</reference>
<feature type="transmembrane region" description="Helical" evidence="8">
    <location>
        <begin position="64"/>
        <end position="85"/>
    </location>
</feature>
<dbReference type="GO" id="GO:0030322">
    <property type="term" value="P:stabilization of membrane potential"/>
    <property type="evidence" value="ECO:0007669"/>
    <property type="project" value="TreeGrafter"/>
</dbReference>
<dbReference type="OrthoDB" id="9799090at2"/>
<dbReference type="GO" id="GO:0015271">
    <property type="term" value="F:outward rectifier potassium channel activity"/>
    <property type="evidence" value="ECO:0007669"/>
    <property type="project" value="TreeGrafter"/>
</dbReference>
<dbReference type="RefSeq" id="WP_057819161.1">
    <property type="nucleotide sequence ID" value="NZ_CAXRJZ010000026.1"/>
</dbReference>
<dbReference type="AlphaFoldDB" id="A0A0T5P4C6"/>
<evidence type="ECO:0000313" key="10">
    <source>
        <dbReference type="EMBL" id="KRS16008.1"/>
    </source>
</evidence>
<dbReference type="GO" id="GO:0022841">
    <property type="term" value="F:potassium ion leak channel activity"/>
    <property type="evidence" value="ECO:0007669"/>
    <property type="project" value="TreeGrafter"/>
</dbReference>
<dbReference type="EMBL" id="CP031598">
    <property type="protein sequence ID" value="QEW28010.1"/>
    <property type="molecule type" value="Genomic_DNA"/>
</dbReference>
<dbReference type="Gene3D" id="1.10.287.70">
    <property type="match status" value="1"/>
</dbReference>
<evidence type="ECO:0000256" key="4">
    <source>
        <dbReference type="ARBA" id="ARBA00022989"/>
    </source>
</evidence>
<evidence type="ECO:0000313" key="12">
    <source>
        <dbReference type="Proteomes" id="UP000051401"/>
    </source>
</evidence>
<keyword evidence="7 10" id="KW-0407">Ion channel</keyword>
<dbReference type="PANTHER" id="PTHR11003:SF291">
    <property type="entry name" value="IP11374P"/>
    <property type="match status" value="1"/>
</dbReference>
<dbReference type="GO" id="GO:0005886">
    <property type="term" value="C:plasma membrane"/>
    <property type="evidence" value="ECO:0007669"/>
    <property type="project" value="TreeGrafter"/>
</dbReference>
<dbReference type="PANTHER" id="PTHR11003">
    <property type="entry name" value="POTASSIUM CHANNEL, SUBFAMILY K"/>
    <property type="match status" value="1"/>
</dbReference>
<dbReference type="InterPro" id="IPR003280">
    <property type="entry name" value="2pore_dom_K_chnl"/>
</dbReference>
<dbReference type="KEGG" id="rid:RIdsm_03835"/>
<name>A0A0T5P4C6_9RHOB</name>
<evidence type="ECO:0000256" key="3">
    <source>
        <dbReference type="ARBA" id="ARBA00022692"/>
    </source>
</evidence>
<keyword evidence="3 8" id="KW-0812">Transmembrane</keyword>
<evidence type="ECO:0000256" key="6">
    <source>
        <dbReference type="ARBA" id="ARBA00023136"/>
    </source>
</evidence>
<dbReference type="SUPFAM" id="SSF81324">
    <property type="entry name" value="Voltage-gated potassium channels"/>
    <property type="match status" value="1"/>
</dbReference>
<keyword evidence="12" id="KW-1185">Reference proteome</keyword>
<gene>
    <name evidence="11" type="ORF">RIdsm_03835</name>
    <name evidence="10" type="ORF">XM52_20820</name>
</gene>
<evidence type="ECO:0000259" key="9">
    <source>
        <dbReference type="Pfam" id="PF07885"/>
    </source>
</evidence>
<evidence type="ECO:0000313" key="13">
    <source>
        <dbReference type="Proteomes" id="UP000325785"/>
    </source>
</evidence>
<organism evidence="10 12">
    <name type="scientific">Roseovarius indicus</name>
    <dbReference type="NCBI Taxonomy" id="540747"/>
    <lineage>
        <taxon>Bacteria</taxon>
        <taxon>Pseudomonadati</taxon>
        <taxon>Pseudomonadota</taxon>
        <taxon>Alphaproteobacteria</taxon>
        <taxon>Rhodobacterales</taxon>
        <taxon>Roseobacteraceae</taxon>
        <taxon>Roseovarius</taxon>
    </lineage>
</organism>
<feature type="transmembrane region" description="Helical" evidence="8">
    <location>
        <begin position="6"/>
        <end position="24"/>
    </location>
</feature>
<proteinExistence type="predicted"/>
<evidence type="ECO:0000313" key="11">
    <source>
        <dbReference type="EMBL" id="QEW28010.1"/>
    </source>
</evidence>
<dbReference type="Pfam" id="PF07885">
    <property type="entry name" value="Ion_trans_2"/>
    <property type="match status" value="1"/>
</dbReference>
<evidence type="ECO:0000256" key="1">
    <source>
        <dbReference type="ARBA" id="ARBA00004141"/>
    </source>
</evidence>
<keyword evidence="4 8" id="KW-1133">Transmembrane helix</keyword>
<keyword evidence="5" id="KW-0406">Ion transport</keyword>
<reference evidence="11 13" key="2">
    <citation type="submission" date="2018-08" db="EMBL/GenBank/DDBJ databases">
        <title>Genetic Globetrotter - A new plasmid hitch-hiking vast phylogenetic and geographic distances.</title>
        <authorList>
            <person name="Vollmers J."/>
            <person name="Petersen J."/>
        </authorList>
    </citation>
    <scope>NUCLEOTIDE SEQUENCE [LARGE SCALE GENOMIC DNA]</scope>
    <source>
        <strain evidence="11 13">DSM 26383</strain>
    </source>
</reference>
<protein>
    <submittedName>
        <fullName evidence="10">Potassium channel protein</fullName>
    </submittedName>
    <submittedName>
        <fullName evidence="11">Voltage-gated potassium channel</fullName>
    </submittedName>
</protein>
<dbReference type="InterPro" id="IPR013099">
    <property type="entry name" value="K_chnl_dom"/>
</dbReference>
<accession>A0A0T5P4C6</accession>
<evidence type="ECO:0000256" key="2">
    <source>
        <dbReference type="ARBA" id="ARBA00022448"/>
    </source>
</evidence>
<comment type="subcellular location">
    <subcellularLocation>
        <location evidence="1">Membrane</location>
        <topology evidence="1">Multi-pass membrane protein</topology>
    </subcellularLocation>
</comment>
<evidence type="ECO:0000256" key="8">
    <source>
        <dbReference type="SAM" id="Phobius"/>
    </source>
</evidence>
<dbReference type="Proteomes" id="UP000051401">
    <property type="component" value="Unassembled WGS sequence"/>
</dbReference>
<evidence type="ECO:0000256" key="5">
    <source>
        <dbReference type="ARBA" id="ARBA00023065"/>
    </source>
</evidence>
<dbReference type="PATRIC" id="fig|540747.5.peg.1928"/>
<dbReference type="EMBL" id="LAXI01000017">
    <property type="protein sequence ID" value="KRS16008.1"/>
    <property type="molecule type" value="Genomic_DNA"/>
</dbReference>